<evidence type="ECO:0008006" key="2">
    <source>
        <dbReference type="Google" id="ProtNLM"/>
    </source>
</evidence>
<accession>X0YE98</accession>
<dbReference type="SUPFAM" id="SSF48239">
    <property type="entry name" value="Terpenoid cyclases/Protein prenyltransferases"/>
    <property type="match status" value="1"/>
</dbReference>
<reference evidence="1" key="1">
    <citation type="journal article" date="2014" name="Front. Microbiol.">
        <title>High frequency of phylogenetically diverse reductive dehalogenase-homologous genes in deep subseafloor sedimentary metagenomes.</title>
        <authorList>
            <person name="Kawai M."/>
            <person name="Futagami T."/>
            <person name="Toyoda A."/>
            <person name="Takaki Y."/>
            <person name="Nishi S."/>
            <person name="Hori S."/>
            <person name="Arai W."/>
            <person name="Tsubouchi T."/>
            <person name="Morono Y."/>
            <person name="Uchiyama I."/>
            <person name="Ito T."/>
            <person name="Fujiyama A."/>
            <person name="Inagaki F."/>
            <person name="Takami H."/>
        </authorList>
    </citation>
    <scope>NUCLEOTIDE SEQUENCE</scope>
    <source>
        <strain evidence="1">Expedition CK06-06</strain>
    </source>
</reference>
<gene>
    <name evidence="1" type="ORF">S01H4_16269</name>
</gene>
<organism evidence="1">
    <name type="scientific">marine sediment metagenome</name>
    <dbReference type="NCBI Taxonomy" id="412755"/>
    <lineage>
        <taxon>unclassified sequences</taxon>
        <taxon>metagenomes</taxon>
        <taxon>ecological metagenomes</taxon>
    </lineage>
</organism>
<sequence>MHGLELSDPELVNLQEAIMNSLTIKKILSAQDPQGFWITPKTMYLPKYKASTHSLLILAELGAQRNPAIERGIEQIFSSQQYSGHFRMEQPKTERARASTLADGVCLDANILYFMIHFGYLEDPRIQQLLDFLSKSHSSSNYGWPCRAFPINPKSVFPTNCFMCSVKGLRALTQIPQSKRSQKITTILKKEIEHVLENELYRYLKTPQGERKAKAGWTRFGFPLFYNSDVLEVLDTLTSLGVKDSRMDDALEMVLQKRGSDGKWLLDHSFNGKMWVDIETKKAPSKWITLRALRILRRLGRE</sequence>
<comment type="caution">
    <text evidence="1">The sequence shown here is derived from an EMBL/GenBank/DDBJ whole genome shotgun (WGS) entry which is preliminary data.</text>
</comment>
<name>X0YE98_9ZZZZ</name>
<proteinExistence type="predicted"/>
<dbReference type="InterPro" id="IPR008930">
    <property type="entry name" value="Terpenoid_cyclase/PrenylTrfase"/>
</dbReference>
<dbReference type="AlphaFoldDB" id="X0YE98"/>
<protein>
    <recommendedName>
        <fullName evidence="2">Squalene cyclase C-terminal domain-containing protein</fullName>
    </recommendedName>
</protein>
<dbReference type="Gene3D" id="1.50.10.20">
    <property type="match status" value="1"/>
</dbReference>
<evidence type="ECO:0000313" key="1">
    <source>
        <dbReference type="EMBL" id="GAG54249.1"/>
    </source>
</evidence>
<dbReference type="EMBL" id="BART01007126">
    <property type="protein sequence ID" value="GAG54249.1"/>
    <property type="molecule type" value="Genomic_DNA"/>
</dbReference>